<comment type="caution">
    <text evidence="2">The sequence shown here is derived from an EMBL/GenBank/DDBJ whole genome shotgun (WGS) entry which is preliminary data.</text>
</comment>
<protein>
    <submittedName>
        <fullName evidence="2">Uncharacterized protein</fullName>
    </submittedName>
</protein>
<organism evidence="2 3">
    <name type="scientific">Agrobacterium fabrum</name>
    <dbReference type="NCBI Taxonomy" id="1176649"/>
    <lineage>
        <taxon>Bacteria</taxon>
        <taxon>Pseudomonadati</taxon>
        <taxon>Pseudomonadota</taxon>
        <taxon>Alphaproteobacteria</taxon>
        <taxon>Hyphomicrobiales</taxon>
        <taxon>Rhizobiaceae</taxon>
        <taxon>Rhizobium/Agrobacterium group</taxon>
        <taxon>Agrobacterium</taxon>
        <taxon>Agrobacterium tumefaciens complex</taxon>
    </lineage>
</organism>
<evidence type="ECO:0000313" key="2">
    <source>
        <dbReference type="EMBL" id="PZP45503.1"/>
    </source>
</evidence>
<keyword evidence="1" id="KW-0812">Transmembrane</keyword>
<dbReference type="Gene3D" id="1.20.210.10">
    <property type="entry name" value="Cytochrome c oxidase-like, subunit I domain"/>
    <property type="match status" value="1"/>
</dbReference>
<reference evidence="2 3" key="1">
    <citation type="submission" date="2017-08" db="EMBL/GenBank/DDBJ databases">
        <title>Infants hospitalized years apart are colonized by the same room-sourced microbial strains.</title>
        <authorList>
            <person name="Brooks B."/>
            <person name="Olm M.R."/>
            <person name="Firek B.A."/>
            <person name="Baker R."/>
            <person name="Thomas B.C."/>
            <person name="Morowitz M.J."/>
            <person name="Banfield J.F."/>
        </authorList>
    </citation>
    <scope>NUCLEOTIDE SEQUENCE [LARGE SCALE GENOMIC DNA]</scope>
    <source>
        <strain evidence="2">S2_009_000_R2_73</strain>
    </source>
</reference>
<evidence type="ECO:0000256" key="1">
    <source>
        <dbReference type="SAM" id="Phobius"/>
    </source>
</evidence>
<accession>A0A2W5ESN9</accession>
<keyword evidence="1" id="KW-0472">Membrane</keyword>
<dbReference type="SUPFAM" id="SSF81442">
    <property type="entry name" value="Cytochrome c oxidase subunit I-like"/>
    <property type="match status" value="1"/>
</dbReference>
<name>A0A2W5ESN9_9HYPH</name>
<keyword evidence="1" id="KW-1133">Transmembrane helix</keyword>
<feature type="transmembrane region" description="Helical" evidence="1">
    <location>
        <begin position="96"/>
        <end position="116"/>
    </location>
</feature>
<gene>
    <name evidence="2" type="ORF">DI595_18775</name>
</gene>
<proteinExistence type="predicted"/>
<dbReference type="Proteomes" id="UP000249769">
    <property type="component" value="Unassembled WGS sequence"/>
</dbReference>
<dbReference type="AlphaFoldDB" id="A0A2W5ESN9"/>
<evidence type="ECO:0000313" key="3">
    <source>
        <dbReference type="Proteomes" id="UP000249769"/>
    </source>
</evidence>
<feature type="transmembrane region" description="Helical" evidence="1">
    <location>
        <begin position="39"/>
        <end position="58"/>
    </location>
</feature>
<dbReference type="EMBL" id="QFOL01000311">
    <property type="protein sequence ID" value="PZP45503.1"/>
    <property type="molecule type" value="Genomic_DNA"/>
</dbReference>
<sequence length="126" mass="13075">MKNVAFYFFTAAVLCAAAGMIWGVQMSVSRDHSLSMAHAHLSLVGWTTLGLFGLYYTVTPDADGTVLSRTHLAIALAGVVSLVPGIALVLTGGTPLLAVAGSLLTVTSMLIFLVTVTRNGIGRKPA</sequence>
<feature type="transmembrane region" description="Helical" evidence="1">
    <location>
        <begin position="70"/>
        <end position="90"/>
    </location>
</feature>
<dbReference type="InterPro" id="IPR036927">
    <property type="entry name" value="Cyt_c_oxase-like_su1_sf"/>
</dbReference>